<organism evidence="4 5">
    <name type="scientific">Lachnellula occidentalis</name>
    <dbReference type="NCBI Taxonomy" id="215460"/>
    <lineage>
        <taxon>Eukaryota</taxon>
        <taxon>Fungi</taxon>
        <taxon>Dikarya</taxon>
        <taxon>Ascomycota</taxon>
        <taxon>Pezizomycotina</taxon>
        <taxon>Leotiomycetes</taxon>
        <taxon>Helotiales</taxon>
        <taxon>Lachnaceae</taxon>
        <taxon>Lachnellula</taxon>
    </lineage>
</organism>
<dbReference type="Pfam" id="PF01557">
    <property type="entry name" value="FAA_hydrolase"/>
    <property type="match status" value="1"/>
</dbReference>
<protein>
    <recommendedName>
        <fullName evidence="3">Fumarylacetoacetase-like C-terminal domain-containing protein</fullName>
    </recommendedName>
</protein>
<evidence type="ECO:0000259" key="3">
    <source>
        <dbReference type="Pfam" id="PF01557"/>
    </source>
</evidence>
<dbReference type="EMBL" id="QGMI01000829">
    <property type="protein sequence ID" value="TVY36450.1"/>
    <property type="molecule type" value="Genomic_DNA"/>
</dbReference>
<accession>A0A8H8RJ41</accession>
<reference evidence="4 5" key="1">
    <citation type="submission" date="2018-05" db="EMBL/GenBank/DDBJ databases">
        <title>Genome sequencing and assembly of the regulated plant pathogen Lachnellula willkommii and related sister species for the development of diagnostic species identification markers.</title>
        <authorList>
            <person name="Giroux E."/>
            <person name="Bilodeau G."/>
        </authorList>
    </citation>
    <scope>NUCLEOTIDE SEQUENCE [LARGE SCALE GENOMIC DNA]</scope>
    <source>
        <strain evidence="4 5">CBS 160.35</strain>
    </source>
</reference>
<comment type="similarity">
    <text evidence="1">Belongs to the FAH family.</text>
</comment>
<dbReference type="InterPro" id="IPR011234">
    <property type="entry name" value="Fumarylacetoacetase-like_C"/>
</dbReference>
<evidence type="ECO:0000313" key="5">
    <source>
        <dbReference type="Proteomes" id="UP000443090"/>
    </source>
</evidence>
<keyword evidence="2" id="KW-0479">Metal-binding</keyword>
<evidence type="ECO:0000256" key="2">
    <source>
        <dbReference type="ARBA" id="ARBA00022723"/>
    </source>
</evidence>
<dbReference type="PANTHER" id="PTHR11820:SF86">
    <property type="entry name" value="FUMARYLACETOACETATE HYDROLASE FAMILY PROTEIN (AFU_ORTHOLOGUE AFUA_7G07000)"/>
    <property type="match status" value="1"/>
</dbReference>
<keyword evidence="5" id="KW-1185">Reference proteome</keyword>
<dbReference type="InterPro" id="IPR036663">
    <property type="entry name" value="Fumarylacetoacetase_C_sf"/>
</dbReference>
<dbReference type="Proteomes" id="UP000443090">
    <property type="component" value="Unassembled WGS sequence"/>
</dbReference>
<dbReference type="OrthoDB" id="411064at2759"/>
<dbReference type="GO" id="GO:0018773">
    <property type="term" value="F:acetylpyruvate hydrolase activity"/>
    <property type="evidence" value="ECO:0007669"/>
    <property type="project" value="TreeGrafter"/>
</dbReference>
<gene>
    <name evidence="4" type="ORF">LOCC1_G006727</name>
</gene>
<sequence length="273" mass="29893">MVSWDSLIRFTAEDSVEYWAALTLEEVPEIGRRVDGFASIENLESDKGAKQVTIKKLLAPTPNQIDPIYCIGLNYKNHAEEAGLTVPANPPMWYKPAASLANPDEDIPVPVYIQGNFPDYEAFLRGPIKSISKADAASSILGYTIGNDLTARLLQDPKKSGGQYTFAKAFDKFAPMGPRLVHPSKFKPSEARVITRVNGKVMQDSPLDFIVSVDDLVHFLAQGTTIPHGSTIMTGTPAGVGWFHKPQVSLKDGDVVEVEIQPIGILRNKIAFE</sequence>
<feature type="domain" description="Fumarylacetoacetase-like C-terminal" evidence="3">
    <location>
        <begin position="68"/>
        <end position="270"/>
    </location>
</feature>
<name>A0A8H8RJ41_9HELO</name>
<dbReference type="AlphaFoldDB" id="A0A8H8RJ41"/>
<evidence type="ECO:0000256" key="1">
    <source>
        <dbReference type="ARBA" id="ARBA00010211"/>
    </source>
</evidence>
<dbReference type="PANTHER" id="PTHR11820">
    <property type="entry name" value="ACYLPYRUVASE"/>
    <property type="match status" value="1"/>
</dbReference>
<evidence type="ECO:0000313" key="4">
    <source>
        <dbReference type="EMBL" id="TVY36450.1"/>
    </source>
</evidence>
<dbReference type="GO" id="GO:0046872">
    <property type="term" value="F:metal ion binding"/>
    <property type="evidence" value="ECO:0007669"/>
    <property type="project" value="UniProtKB-KW"/>
</dbReference>
<comment type="caution">
    <text evidence="4">The sequence shown here is derived from an EMBL/GenBank/DDBJ whole genome shotgun (WGS) entry which is preliminary data.</text>
</comment>
<dbReference type="SUPFAM" id="SSF56529">
    <property type="entry name" value="FAH"/>
    <property type="match status" value="1"/>
</dbReference>
<dbReference type="Gene3D" id="3.90.850.10">
    <property type="entry name" value="Fumarylacetoacetase-like, C-terminal domain"/>
    <property type="match status" value="1"/>
</dbReference>
<proteinExistence type="inferred from homology"/>